<evidence type="ECO:0000256" key="1">
    <source>
        <dbReference type="ARBA" id="ARBA00022801"/>
    </source>
</evidence>
<dbReference type="PROSITE" id="PS52009">
    <property type="entry name" value="GH84"/>
    <property type="match status" value="1"/>
</dbReference>
<name>A0A840NQC4_9PSEU</name>
<gene>
    <name evidence="7" type="ORF">BJ969_005273</name>
</gene>
<dbReference type="Gene3D" id="1.20.58.460">
    <property type="entry name" value="Hyaluronidase post-catalytic domain-like"/>
    <property type="match status" value="1"/>
</dbReference>
<dbReference type="EC" id="3.2.1.35" evidence="7"/>
<keyword evidence="1 3" id="KW-0378">Hydrolase</keyword>
<dbReference type="InterPro" id="IPR015882">
    <property type="entry name" value="HEX_bac_N"/>
</dbReference>
<protein>
    <submittedName>
        <fullName evidence="7">Hyaluronoglucosaminidase</fullName>
        <ecNumber evidence="7">3.2.1.35</ecNumber>
    </submittedName>
</protein>
<evidence type="ECO:0000259" key="6">
    <source>
        <dbReference type="PROSITE" id="PS52009"/>
    </source>
</evidence>
<dbReference type="InterPro" id="IPR029018">
    <property type="entry name" value="Hex-like_dom2"/>
</dbReference>
<evidence type="ECO:0000313" key="8">
    <source>
        <dbReference type="Proteomes" id="UP000580474"/>
    </source>
</evidence>
<evidence type="ECO:0000256" key="5">
    <source>
        <dbReference type="SAM" id="SignalP"/>
    </source>
</evidence>
<dbReference type="EMBL" id="JACHIV010000001">
    <property type="protein sequence ID" value="MBB5072185.1"/>
    <property type="molecule type" value="Genomic_DNA"/>
</dbReference>
<keyword evidence="2 3" id="KW-0326">Glycosidase</keyword>
<feature type="region of interest" description="Disordered" evidence="4">
    <location>
        <begin position="29"/>
        <end position="60"/>
    </location>
</feature>
<feature type="signal peptide" evidence="5">
    <location>
        <begin position="1"/>
        <end position="24"/>
    </location>
</feature>
<dbReference type="Gene3D" id="3.30.379.10">
    <property type="entry name" value="Chitobiase/beta-hexosaminidase domain 2-like"/>
    <property type="match status" value="1"/>
</dbReference>
<evidence type="ECO:0000256" key="4">
    <source>
        <dbReference type="SAM" id="MobiDB-lite"/>
    </source>
</evidence>
<dbReference type="Proteomes" id="UP000580474">
    <property type="component" value="Unassembled WGS sequence"/>
</dbReference>
<dbReference type="GO" id="GO:0004415">
    <property type="term" value="F:hyalurononglucosaminidase activity"/>
    <property type="evidence" value="ECO:0007669"/>
    <property type="project" value="UniProtKB-EC"/>
</dbReference>
<accession>A0A840NQC4</accession>
<comment type="similarity">
    <text evidence="3">Belongs to the glycosyl hydrolase 84 family.</text>
</comment>
<evidence type="ECO:0000256" key="2">
    <source>
        <dbReference type="ARBA" id="ARBA00023295"/>
    </source>
</evidence>
<dbReference type="SUPFAM" id="SSF140657">
    <property type="entry name" value="Hyaluronidase post-catalytic domain-like"/>
    <property type="match status" value="1"/>
</dbReference>
<keyword evidence="5" id="KW-0732">Signal</keyword>
<feature type="chain" id="PRO_5039260527" evidence="5">
    <location>
        <begin position="25"/>
        <end position="674"/>
    </location>
</feature>
<evidence type="ECO:0000313" key="7">
    <source>
        <dbReference type="EMBL" id="MBB5072185.1"/>
    </source>
</evidence>
<dbReference type="RefSeq" id="WP_184483352.1">
    <property type="nucleotide sequence ID" value="NZ_JACHIV010000001.1"/>
</dbReference>
<dbReference type="SUPFAM" id="SSF55545">
    <property type="entry name" value="beta-N-acetylhexosaminidase-like domain"/>
    <property type="match status" value="1"/>
</dbReference>
<dbReference type="Pfam" id="PF07555">
    <property type="entry name" value="NAGidase"/>
    <property type="match status" value="1"/>
</dbReference>
<dbReference type="InterPro" id="IPR051822">
    <property type="entry name" value="Glycosyl_Hydrolase_84"/>
</dbReference>
<dbReference type="InterPro" id="IPR011496">
    <property type="entry name" value="O-GlcNAcase_cat"/>
</dbReference>
<dbReference type="GO" id="GO:1901135">
    <property type="term" value="P:carbohydrate derivative metabolic process"/>
    <property type="evidence" value="ECO:0007669"/>
    <property type="project" value="UniProtKB-ARBA"/>
</dbReference>
<dbReference type="Pfam" id="PF02838">
    <property type="entry name" value="Glyco_hydro_20b"/>
    <property type="match status" value="1"/>
</dbReference>
<dbReference type="PANTHER" id="PTHR13170">
    <property type="entry name" value="O-GLCNACASE"/>
    <property type="match status" value="1"/>
</dbReference>
<feature type="domain" description="GH84" evidence="6">
    <location>
        <begin position="200"/>
        <end position="483"/>
    </location>
</feature>
<feature type="active site" description="Proton donor" evidence="3">
    <location>
        <position position="315"/>
    </location>
</feature>
<dbReference type="PANTHER" id="PTHR13170:SF16">
    <property type="entry name" value="PROTEIN O-GLCNACASE"/>
    <property type="match status" value="1"/>
</dbReference>
<sequence>MASSGAWRRVGGAAAMLLSAALIAAGCTDAAAPPPQQPPTGGESGPASYPAEGVPEVVPQPQKAERLGDDVAVRGKVELVVDPFVDPQTRDLAQRVLREAGASDVVVREPGAAAEDATLLVRIGDRMAPGIVKGLQANGWGAPGSLPEEGYVFAARGGQDSVVLGADDATGAYYGVQTLRQLASPGRIAGVGVVDQPNMPLRGSIEGFYGSPWTHAERMDQLAFYGDVKLNTYIYAPKDDPYHRERWREPYPADKLDEVKQLIGQAGAHHVKFTFALSPGTSICYNDPADFQALQAKLQAVYDSGVRDFSVPFDDISYTRWNCAEDQERYGAPGEAAAGRAQAELLSRVQREFIDTHPGAQPLQTVPTEYSDYDDSAYKTALRDGLDPRVVVMWTGDGVIPEQITVSDAEKAAQVWGRKVFLWDNYPVNDFNKSVGRLLLGPYGEREPGLSEQLVGDVVNPMNQAAASKVVEVGAADFAWNDDDFDAQRAHRAAARYLATDPSAALRPASAADPETTRALLVFFDLNSMSPLANGSPWQPPAPELERRLEEFRGEWDGGDRAKALAGLRDYAQQIAQAPERIRSSAPKDFAADSEPWLQATDLWGDALVTTVDGLQARQDGNQAVADERFAAAAELGRRAEQVQTVPGETRPQGAVRLADGVLDVFVREAPQLP</sequence>
<evidence type="ECO:0000256" key="3">
    <source>
        <dbReference type="PROSITE-ProRule" id="PRU01353"/>
    </source>
</evidence>
<organism evidence="7 8">
    <name type="scientific">Saccharopolyspora gloriosae</name>
    <dbReference type="NCBI Taxonomy" id="455344"/>
    <lineage>
        <taxon>Bacteria</taxon>
        <taxon>Bacillati</taxon>
        <taxon>Actinomycetota</taxon>
        <taxon>Actinomycetes</taxon>
        <taxon>Pseudonocardiales</taxon>
        <taxon>Pseudonocardiaceae</taxon>
        <taxon>Saccharopolyspora</taxon>
    </lineage>
</organism>
<dbReference type="SUPFAM" id="SSF51445">
    <property type="entry name" value="(Trans)glycosidases"/>
    <property type="match status" value="1"/>
</dbReference>
<proteinExistence type="inferred from homology"/>
<dbReference type="Gene3D" id="3.20.20.80">
    <property type="entry name" value="Glycosidases"/>
    <property type="match status" value="1"/>
</dbReference>
<keyword evidence="8" id="KW-1185">Reference proteome</keyword>
<dbReference type="InterPro" id="IPR017853">
    <property type="entry name" value="GH"/>
</dbReference>
<comment type="caution">
    <text evidence="7">The sequence shown here is derived from an EMBL/GenBank/DDBJ whole genome shotgun (WGS) entry which is preliminary data.</text>
</comment>
<dbReference type="AlphaFoldDB" id="A0A840NQC4"/>
<dbReference type="GO" id="GO:0005975">
    <property type="term" value="P:carbohydrate metabolic process"/>
    <property type="evidence" value="ECO:0007669"/>
    <property type="project" value="UniProtKB-ARBA"/>
</dbReference>
<reference evidence="7 8" key="1">
    <citation type="submission" date="2020-08" db="EMBL/GenBank/DDBJ databases">
        <title>Sequencing the genomes of 1000 actinobacteria strains.</title>
        <authorList>
            <person name="Klenk H.-P."/>
        </authorList>
    </citation>
    <scope>NUCLEOTIDE SEQUENCE [LARGE SCALE GENOMIC DNA]</scope>
    <source>
        <strain evidence="7 8">DSM 45582</strain>
    </source>
</reference>